<evidence type="ECO:0000313" key="19">
    <source>
        <dbReference type="EnsemblMetazoa" id="XP_011680760"/>
    </source>
</evidence>
<reference evidence="20" key="1">
    <citation type="submission" date="2015-02" db="EMBL/GenBank/DDBJ databases">
        <title>Genome sequencing for Strongylocentrotus purpuratus.</title>
        <authorList>
            <person name="Murali S."/>
            <person name="Liu Y."/>
            <person name="Vee V."/>
            <person name="English A."/>
            <person name="Wang M."/>
            <person name="Skinner E."/>
            <person name="Han Y."/>
            <person name="Muzny D.M."/>
            <person name="Worley K.C."/>
            <person name="Gibbs R.A."/>
        </authorList>
    </citation>
    <scope>NUCLEOTIDE SEQUENCE</scope>
</reference>
<keyword evidence="3" id="KW-0217">Developmental protein</keyword>
<dbReference type="PANTHER" id="PTHR22752:SF10">
    <property type="entry name" value="G-PROTEIN COUPLED RECEPTOR 161"/>
    <property type="match status" value="1"/>
</dbReference>
<dbReference type="GO" id="GO:0060170">
    <property type="term" value="C:ciliary membrane"/>
    <property type="evidence" value="ECO:0007669"/>
    <property type="project" value="UniProtKB-SubCell"/>
</dbReference>
<evidence type="ECO:0000256" key="9">
    <source>
        <dbReference type="ARBA" id="ARBA00023136"/>
    </source>
</evidence>
<evidence type="ECO:0000256" key="16">
    <source>
        <dbReference type="SAM" id="MobiDB-lite"/>
    </source>
</evidence>
<dbReference type="GO" id="GO:0005886">
    <property type="term" value="C:plasma membrane"/>
    <property type="evidence" value="ECO:0000318"/>
    <property type="project" value="GO_Central"/>
</dbReference>
<protein>
    <recommendedName>
        <fullName evidence="18">G-protein coupled receptors family 1 profile domain-containing protein</fullName>
    </recommendedName>
</protein>
<dbReference type="InParanoid" id="A0A7M7HPX5"/>
<keyword evidence="8" id="KW-0969">Cilium</keyword>
<comment type="subcellular location">
    <subcellularLocation>
        <location evidence="2">Cell membrane</location>
        <topology evidence="2">Multi-pass membrane protein</topology>
    </subcellularLocation>
    <subcellularLocation>
        <location evidence="1">Cell projection</location>
        <location evidence="1">Cilium membrane</location>
    </subcellularLocation>
</comment>
<dbReference type="KEGG" id="spu:587038"/>
<evidence type="ECO:0000256" key="15">
    <source>
        <dbReference type="RuleBase" id="RU000688"/>
    </source>
</evidence>
<dbReference type="Gene3D" id="1.20.1070.10">
    <property type="entry name" value="Rhodopsin 7-helix transmembrane proteins"/>
    <property type="match status" value="1"/>
</dbReference>
<dbReference type="InterPro" id="IPR017452">
    <property type="entry name" value="GPCR_Rhodpsn_7TM"/>
</dbReference>
<dbReference type="PRINTS" id="PR00237">
    <property type="entry name" value="GPCRRHODOPSN"/>
</dbReference>
<evidence type="ECO:0000256" key="10">
    <source>
        <dbReference type="ARBA" id="ARBA00023157"/>
    </source>
</evidence>
<keyword evidence="12" id="KW-0325">Glycoprotein</keyword>
<feature type="region of interest" description="Disordered" evidence="16">
    <location>
        <begin position="293"/>
        <end position="323"/>
    </location>
</feature>
<dbReference type="InterPro" id="IPR000276">
    <property type="entry name" value="GPCR_Rhodpsn"/>
</dbReference>
<keyword evidence="9 17" id="KW-0472">Membrane</keyword>
<evidence type="ECO:0000313" key="20">
    <source>
        <dbReference type="Proteomes" id="UP000007110"/>
    </source>
</evidence>
<sequence length="492" mass="55768">MVANLSNDHHATTALPSPTSYGRHRDLVINHDPTSVVAVVEGVTLIVIFLGALVANVIAMTAILRDKLLRKNLHNWLILNLIVNDLGITITSMSFSIVSVFDHGQFLVNNDVICLINGTGAVGFSLGNFATILAISVDRYLTVVWSTRFPPTKSRTIVFIVLCYVISFINVLPPFFKFLSDFKYHPDTHHCSPVWEACLYYIICFVIVFCITVPVMVLCYTGVVLTLRRQELQLRSFSKDNRTASPEVVTTKPGGRMQISADVTSDRYTQAASSTDAVTKSAESCQTEDYFPSVDADTEEPSNDGALEMQDQKDHADERARRKRKIKKRNVRVMQGNLSMDKRVALTGILLVMTTVVCWAPYFIVHSCFIPIDSNHWMGVVTMWLSYANSLLDPLIYSFMNRRVRARYRTLFSWCPGINWKSFRNRLVKALRIVTVFMEITSTHDVIVFKHTVKKRLTLIQNTADFWIPFIMNMIIDLKQSLSALRSTTRFV</sequence>
<dbReference type="AlphaFoldDB" id="A0A7M7HPX5"/>
<dbReference type="EnsemblMetazoa" id="XM_011682458">
    <property type="protein sequence ID" value="XP_011680760"/>
    <property type="gene ID" value="LOC587038"/>
</dbReference>
<keyword evidence="6 17" id="KW-1133">Transmembrane helix</keyword>
<keyword evidence="14" id="KW-0966">Cell projection</keyword>
<evidence type="ECO:0000256" key="17">
    <source>
        <dbReference type="SAM" id="Phobius"/>
    </source>
</evidence>
<dbReference type="Pfam" id="PF00001">
    <property type="entry name" value="7tm_1"/>
    <property type="match status" value="1"/>
</dbReference>
<evidence type="ECO:0000256" key="11">
    <source>
        <dbReference type="ARBA" id="ARBA00023170"/>
    </source>
</evidence>
<accession>A0A7M7HPX5</accession>
<feature type="transmembrane region" description="Helical" evidence="17">
    <location>
        <begin position="377"/>
        <end position="399"/>
    </location>
</feature>
<feature type="compositionally biased region" description="Basic and acidic residues" evidence="16">
    <location>
        <begin position="310"/>
        <end position="320"/>
    </location>
</feature>
<reference evidence="19" key="2">
    <citation type="submission" date="2021-01" db="UniProtKB">
        <authorList>
            <consortium name="EnsemblMetazoa"/>
        </authorList>
    </citation>
    <scope>IDENTIFICATION</scope>
</reference>
<evidence type="ECO:0000256" key="4">
    <source>
        <dbReference type="ARBA" id="ARBA00022475"/>
    </source>
</evidence>
<keyword evidence="4" id="KW-1003">Cell membrane</keyword>
<dbReference type="OMA" id="WLMILES"/>
<feature type="domain" description="G-protein coupled receptors family 1 profile" evidence="18">
    <location>
        <begin position="55"/>
        <end position="397"/>
    </location>
</feature>
<feature type="transmembrane region" description="Helical" evidence="17">
    <location>
        <begin position="43"/>
        <end position="64"/>
    </location>
</feature>
<dbReference type="OrthoDB" id="2101615at2759"/>
<dbReference type="CDD" id="cd00637">
    <property type="entry name" value="7tm_classA_rhodopsin-like"/>
    <property type="match status" value="1"/>
</dbReference>
<evidence type="ECO:0000256" key="1">
    <source>
        <dbReference type="ARBA" id="ARBA00004309"/>
    </source>
</evidence>
<feature type="transmembrane region" description="Helical" evidence="17">
    <location>
        <begin position="199"/>
        <end position="227"/>
    </location>
</feature>
<dbReference type="FunFam" id="1.20.1070.10:FF:000540">
    <property type="entry name" value="Uncharacterized protein"/>
    <property type="match status" value="1"/>
</dbReference>
<dbReference type="GO" id="GO:0007186">
    <property type="term" value="P:G protein-coupled receptor signaling pathway"/>
    <property type="evidence" value="ECO:0000318"/>
    <property type="project" value="GO_Central"/>
</dbReference>
<feature type="transmembrane region" description="Helical" evidence="17">
    <location>
        <begin position="76"/>
        <end position="101"/>
    </location>
</feature>
<evidence type="ECO:0000256" key="13">
    <source>
        <dbReference type="ARBA" id="ARBA00023224"/>
    </source>
</evidence>
<evidence type="ECO:0000256" key="6">
    <source>
        <dbReference type="ARBA" id="ARBA00022989"/>
    </source>
</evidence>
<keyword evidence="7 15" id="KW-0297">G-protein coupled receptor</keyword>
<feature type="transmembrane region" description="Helical" evidence="17">
    <location>
        <begin position="344"/>
        <end position="365"/>
    </location>
</feature>
<name>A0A7M7HPX5_STRPU</name>
<dbReference type="PANTHER" id="PTHR22752">
    <property type="entry name" value="G PROTEIN-COUPLED RECEPTOR"/>
    <property type="match status" value="1"/>
</dbReference>
<dbReference type="GO" id="GO:0032870">
    <property type="term" value="P:cellular response to hormone stimulus"/>
    <property type="evidence" value="ECO:0000318"/>
    <property type="project" value="GO_Central"/>
</dbReference>
<dbReference type="GO" id="GO:0004930">
    <property type="term" value="F:G protein-coupled receptor activity"/>
    <property type="evidence" value="ECO:0000318"/>
    <property type="project" value="GO_Central"/>
</dbReference>
<keyword evidence="11 15" id="KW-0675">Receptor</keyword>
<comment type="similarity">
    <text evidence="15">Belongs to the G-protein coupled receptor 1 family.</text>
</comment>
<dbReference type="RefSeq" id="XP_011680760.2">
    <property type="nucleotide sequence ID" value="XM_011682458.2"/>
</dbReference>
<evidence type="ECO:0000256" key="8">
    <source>
        <dbReference type="ARBA" id="ARBA00023069"/>
    </source>
</evidence>
<organism evidence="19 20">
    <name type="scientific">Strongylocentrotus purpuratus</name>
    <name type="common">Purple sea urchin</name>
    <dbReference type="NCBI Taxonomy" id="7668"/>
    <lineage>
        <taxon>Eukaryota</taxon>
        <taxon>Metazoa</taxon>
        <taxon>Echinodermata</taxon>
        <taxon>Eleutherozoa</taxon>
        <taxon>Echinozoa</taxon>
        <taxon>Echinoidea</taxon>
        <taxon>Euechinoidea</taxon>
        <taxon>Echinacea</taxon>
        <taxon>Camarodonta</taxon>
        <taxon>Echinidea</taxon>
        <taxon>Strongylocentrotidae</taxon>
        <taxon>Strongylocentrotus</taxon>
    </lineage>
</organism>
<feature type="transmembrane region" description="Helical" evidence="17">
    <location>
        <begin position="157"/>
        <end position="179"/>
    </location>
</feature>
<dbReference type="Proteomes" id="UP000007110">
    <property type="component" value="Unassembled WGS sequence"/>
</dbReference>
<dbReference type="SUPFAM" id="SSF81321">
    <property type="entry name" value="Family A G protein-coupled receptor-like"/>
    <property type="match status" value="1"/>
</dbReference>
<proteinExistence type="inferred from homology"/>
<evidence type="ECO:0000256" key="3">
    <source>
        <dbReference type="ARBA" id="ARBA00022473"/>
    </source>
</evidence>
<keyword evidence="13 15" id="KW-0807">Transducer</keyword>
<evidence type="ECO:0000256" key="5">
    <source>
        <dbReference type="ARBA" id="ARBA00022692"/>
    </source>
</evidence>
<dbReference type="GeneID" id="587038"/>
<evidence type="ECO:0000256" key="2">
    <source>
        <dbReference type="ARBA" id="ARBA00004651"/>
    </source>
</evidence>
<evidence type="ECO:0000256" key="7">
    <source>
        <dbReference type="ARBA" id="ARBA00023040"/>
    </source>
</evidence>
<evidence type="ECO:0000256" key="12">
    <source>
        <dbReference type="ARBA" id="ARBA00023180"/>
    </source>
</evidence>
<keyword evidence="5 15" id="KW-0812">Transmembrane</keyword>
<keyword evidence="10" id="KW-1015">Disulfide bond</keyword>
<feature type="transmembrane region" description="Helical" evidence="17">
    <location>
        <begin position="121"/>
        <end position="145"/>
    </location>
</feature>
<evidence type="ECO:0000259" key="18">
    <source>
        <dbReference type="PROSITE" id="PS50262"/>
    </source>
</evidence>
<keyword evidence="20" id="KW-1185">Reference proteome</keyword>
<dbReference type="PROSITE" id="PS50262">
    <property type="entry name" value="G_PROTEIN_RECEP_F1_2"/>
    <property type="match status" value="1"/>
</dbReference>
<dbReference type="PROSITE" id="PS00237">
    <property type="entry name" value="G_PROTEIN_RECEP_F1_1"/>
    <property type="match status" value="1"/>
</dbReference>
<evidence type="ECO:0000256" key="14">
    <source>
        <dbReference type="ARBA" id="ARBA00023273"/>
    </source>
</evidence>